<reference evidence="4" key="1">
    <citation type="submission" date="2015-07" db="EMBL/GenBank/DDBJ databases">
        <title>Genome sequencing project for genomic taxonomy and phylogenomics of Bacillus-like bacteria.</title>
        <authorList>
            <person name="Liu B."/>
            <person name="Wang J."/>
            <person name="Zhu Y."/>
            <person name="Liu G."/>
            <person name="Chen Q."/>
            <person name="Chen Z."/>
            <person name="Lan J."/>
            <person name="Che J."/>
            <person name="Ge C."/>
            <person name="Shi H."/>
            <person name="Pan Z."/>
            <person name="Liu X."/>
        </authorList>
    </citation>
    <scope>NUCLEOTIDE SEQUENCE [LARGE SCALE GENOMIC DNA]</scope>
    <source>
        <strain evidence="4">DSM 9887</strain>
    </source>
</reference>
<dbReference type="Pfam" id="PF09648">
    <property type="entry name" value="YycI"/>
    <property type="match status" value="1"/>
</dbReference>
<reference evidence="2 5" key="3">
    <citation type="submission" date="2019-06" db="EMBL/GenBank/DDBJ databases">
        <title>Whole genome shotgun sequence of Brevibacillus reuszeri NBRC 15719.</title>
        <authorList>
            <person name="Hosoyama A."/>
            <person name="Uohara A."/>
            <person name="Ohji S."/>
            <person name="Ichikawa N."/>
        </authorList>
    </citation>
    <scope>NUCLEOTIDE SEQUENCE [LARGE SCALE GENOMIC DNA]</scope>
    <source>
        <strain evidence="2 5">NBRC 15719</strain>
    </source>
</reference>
<accession>A0A0K9YTD1</accession>
<dbReference type="Gene3D" id="2.40.128.690">
    <property type="entry name" value="YycH protein, domain 3-like"/>
    <property type="match status" value="1"/>
</dbReference>
<dbReference type="EMBL" id="BJON01000003">
    <property type="protein sequence ID" value="GED67098.1"/>
    <property type="molecule type" value="Genomic_DNA"/>
</dbReference>
<protein>
    <recommendedName>
        <fullName evidence="1">Regulatory protein YycH-like domain-containing protein</fullName>
    </recommendedName>
</protein>
<dbReference type="EMBL" id="LGIQ01000009">
    <property type="protein sequence ID" value="KNB71455.1"/>
    <property type="molecule type" value="Genomic_DNA"/>
</dbReference>
<gene>
    <name evidence="3" type="ORF">ADS79_22005</name>
    <name evidence="2" type="ORF">BRE01_08000</name>
</gene>
<evidence type="ECO:0000313" key="5">
    <source>
        <dbReference type="Proteomes" id="UP000319578"/>
    </source>
</evidence>
<dbReference type="AlphaFoldDB" id="A0A0K9YTD1"/>
<evidence type="ECO:0000313" key="2">
    <source>
        <dbReference type="EMBL" id="GED67098.1"/>
    </source>
</evidence>
<feature type="domain" description="Regulatory protein YycH-like" evidence="1">
    <location>
        <begin position="40"/>
        <end position="247"/>
    </location>
</feature>
<dbReference type="Proteomes" id="UP000036834">
    <property type="component" value="Unassembled WGS sequence"/>
</dbReference>
<evidence type="ECO:0000313" key="4">
    <source>
        <dbReference type="Proteomes" id="UP000036834"/>
    </source>
</evidence>
<evidence type="ECO:0000313" key="3">
    <source>
        <dbReference type="EMBL" id="KNB71455.1"/>
    </source>
</evidence>
<keyword evidence="5" id="KW-1185">Reference proteome</keyword>
<dbReference type="InterPro" id="IPR018604">
    <property type="entry name" value="YycI-like"/>
</dbReference>
<reference evidence="3" key="2">
    <citation type="submission" date="2015-07" db="EMBL/GenBank/DDBJ databases">
        <title>MeaNS - Measles Nucleotide Surveillance Program.</title>
        <authorList>
            <person name="Tran T."/>
            <person name="Druce J."/>
        </authorList>
    </citation>
    <scope>NUCLEOTIDE SEQUENCE</scope>
    <source>
        <strain evidence="3">DSM 9887</strain>
    </source>
</reference>
<organism evidence="3 4">
    <name type="scientific">Brevibacillus reuszeri</name>
    <dbReference type="NCBI Taxonomy" id="54915"/>
    <lineage>
        <taxon>Bacteria</taxon>
        <taxon>Bacillati</taxon>
        <taxon>Bacillota</taxon>
        <taxon>Bacilli</taxon>
        <taxon>Bacillales</taxon>
        <taxon>Paenibacillaceae</taxon>
        <taxon>Brevibacillus</taxon>
    </lineage>
</organism>
<dbReference type="PATRIC" id="fig|54915.3.peg.3527"/>
<dbReference type="STRING" id="54915.ADS79_22005"/>
<dbReference type="OrthoDB" id="2388036at2"/>
<proteinExistence type="predicted"/>
<dbReference type="Proteomes" id="UP000319578">
    <property type="component" value="Unassembled WGS sequence"/>
</dbReference>
<comment type="caution">
    <text evidence="3">The sequence shown here is derived from an EMBL/GenBank/DDBJ whole genome shotgun (WGS) entry which is preliminary data.</text>
</comment>
<sequence>MDWSRTKTILIWSFLLLDLFLGYQVYEARISFWSDKEVAQGEKWNMELYLTQQNITLATEIPQDTPEMTNLNAEYVGINPISLQELPGLQATMEKMALAAKLDPPLQFRGQITPNEILRQIGQRLMYGDQYSADMNRSNQTRLLYWQMYNKMPVFVAPLEVYLDNGSILGYRQTFFHIREQQGGRQGQVLSGYSALRSLVEKQVIQPGERIEGVSLGYFGSYDADIQTLAPVWRVIHDGKSHYVNAFTGALERQVVSQR</sequence>
<dbReference type="RefSeq" id="WP_049740491.1">
    <property type="nucleotide sequence ID" value="NZ_BJON01000003.1"/>
</dbReference>
<dbReference type="GO" id="GO:0016020">
    <property type="term" value="C:membrane"/>
    <property type="evidence" value="ECO:0007669"/>
    <property type="project" value="InterPro"/>
</dbReference>
<evidence type="ECO:0000259" key="1">
    <source>
        <dbReference type="Pfam" id="PF09648"/>
    </source>
</evidence>
<name>A0A0K9YTD1_9BACL</name>